<gene>
    <name evidence="1" type="ORF">ACIPEN_18815</name>
</gene>
<comment type="caution">
    <text evidence="1">The sequence shown here is derived from an EMBL/GenBank/DDBJ whole genome shotgun (WGS) entry which is preliminary data.</text>
</comment>
<organism evidence="1 2">
    <name type="scientific">Herbaspirillum chlorophenolicum</name>
    <dbReference type="NCBI Taxonomy" id="211589"/>
    <lineage>
        <taxon>Bacteria</taxon>
        <taxon>Pseudomonadati</taxon>
        <taxon>Pseudomonadota</taxon>
        <taxon>Betaproteobacteria</taxon>
        <taxon>Burkholderiales</taxon>
        <taxon>Oxalobacteraceae</taxon>
        <taxon>Herbaspirillum</taxon>
    </lineage>
</organism>
<accession>A0ABW8F3P3</accession>
<dbReference type="EMBL" id="JBIUZV010000013">
    <property type="protein sequence ID" value="MFJ3047885.1"/>
    <property type="molecule type" value="Genomic_DNA"/>
</dbReference>
<sequence length="62" mass="6249">MEMATIASGAATAWLVNKAAQSVGVDLTKVAKNVANDVVDTVGAVLSLPANVNIGRIINTIA</sequence>
<protein>
    <submittedName>
        <fullName evidence="1">Uncharacterized protein</fullName>
    </submittedName>
</protein>
<evidence type="ECO:0000313" key="1">
    <source>
        <dbReference type="EMBL" id="MFJ3047885.1"/>
    </source>
</evidence>
<name>A0ABW8F3P3_9BURK</name>
<dbReference type="Proteomes" id="UP001617427">
    <property type="component" value="Unassembled WGS sequence"/>
</dbReference>
<keyword evidence="2" id="KW-1185">Reference proteome</keyword>
<evidence type="ECO:0000313" key="2">
    <source>
        <dbReference type="Proteomes" id="UP001617427"/>
    </source>
</evidence>
<proteinExistence type="predicted"/>
<reference evidence="1 2" key="1">
    <citation type="submission" date="2024-10" db="EMBL/GenBank/DDBJ databases">
        <title>The Natural Products Discovery Center: Release of the First 8490 Sequenced Strains for Exploring Actinobacteria Biosynthetic Diversity.</title>
        <authorList>
            <person name="Kalkreuter E."/>
            <person name="Kautsar S.A."/>
            <person name="Yang D."/>
            <person name="Bader C.D."/>
            <person name="Teijaro C.N."/>
            <person name="Fluegel L."/>
            <person name="Davis C.M."/>
            <person name="Simpson J.R."/>
            <person name="Lauterbach L."/>
            <person name="Steele A.D."/>
            <person name="Gui C."/>
            <person name="Meng S."/>
            <person name="Li G."/>
            <person name="Viehrig K."/>
            <person name="Ye F."/>
            <person name="Su P."/>
            <person name="Kiefer A.F."/>
            <person name="Nichols A."/>
            <person name="Cepeda A.J."/>
            <person name="Yan W."/>
            <person name="Fan B."/>
            <person name="Jiang Y."/>
            <person name="Adhikari A."/>
            <person name="Zheng C.-J."/>
            <person name="Schuster L."/>
            <person name="Cowan T.M."/>
            <person name="Smanski M.J."/>
            <person name="Chevrette M.G."/>
            <person name="De Carvalho L.P.S."/>
            <person name="Shen B."/>
        </authorList>
    </citation>
    <scope>NUCLEOTIDE SEQUENCE [LARGE SCALE GENOMIC DNA]</scope>
    <source>
        <strain evidence="1 2">NPDC087045</strain>
    </source>
</reference>
<dbReference type="RefSeq" id="WP_050467677.1">
    <property type="nucleotide sequence ID" value="NZ_JBIUZV010000013.1"/>
</dbReference>